<protein>
    <submittedName>
        <fullName evidence="2">Uncharacterized protein</fullName>
    </submittedName>
</protein>
<evidence type="ECO:0000313" key="3">
    <source>
        <dbReference type="Proteomes" id="UP001596506"/>
    </source>
</evidence>
<feature type="signal peptide" evidence="1">
    <location>
        <begin position="1"/>
        <end position="23"/>
    </location>
</feature>
<reference evidence="3" key="1">
    <citation type="journal article" date="2019" name="Int. J. Syst. Evol. Microbiol.">
        <title>The Global Catalogue of Microorganisms (GCM) 10K type strain sequencing project: providing services to taxonomists for standard genome sequencing and annotation.</title>
        <authorList>
            <consortium name="The Broad Institute Genomics Platform"/>
            <consortium name="The Broad Institute Genome Sequencing Center for Infectious Disease"/>
            <person name="Wu L."/>
            <person name="Ma J."/>
        </authorList>
    </citation>
    <scope>NUCLEOTIDE SEQUENCE [LARGE SCALE GENOMIC DNA]</scope>
    <source>
        <strain evidence="3">CCUG 60559</strain>
    </source>
</reference>
<dbReference type="EMBL" id="JBHTBD010000005">
    <property type="protein sequence ID" value="MFC7295749.1"/>
    <property type="molecule type" value="Genomic_DNA"/>
</dbReference>
<name>A0ABW2IXY1_9GAMM</name>
<keyword evidence="1" id="KW-0732">Signal</keyword>
<dbReference type="RefSeq" id="WP_100688727.1">
    <property type="nucleotide sequence ID" value="NZ_JBHTBD010000005.1"/>
</dbReference>
<accession>A0ABW2IXY1</accession>
<evidence type="ECO:0000313" key="2">
    <source>
        <dbReference type="EMBL" id="MFC7295749.1"/>
    </source>
</evidence>
<sequence>MHQCRCPVLVGVALGAFALPALAGVFQFSGVAESSNGKELYEEQHTVEGSCTNGVFEPLEHRVVYVRRSGDGTTSFAQKRLDYSTSAIRPVVDYRQPDFGETLDVTYPDAGSASVVWQPPSGDIERSRIDVSDNLVVDAGFDNLVRRNWNRVTGGESIRFRFLAPTRGTDYAFILEPAQPSSLNAEHLVQIRPDNLVLGLLVDPIILGYNRQGALTVYSGLTNVRENVSQNHTATIRYAVSNYPECDLTP</sequence>
<organism evidence="2 3">
    <name type="scientific">Marinobacter aromaticivorans</name>
    <dbReference type="NCBI Taxonomy" id="1494078"/>
    <lineage>
        <taxon>Bacteria</taxon>
        <taxon>Pseudomonadati</taxon>
        <taxon>Pseudomonadota</taxon>
        <taxon>Gammaproteobacteria</taxon>
        <taxon>Pseudomonadales</taxon>
        <taxon>Marinobacteraceae</taxon>
        <taxon>Marinobacter</taxon>
    </lineage>
</organism>
<gene>
    <name evidence="2" type="ORF">ACFQQA_13560</name>
</gene>
<proteinExistence type="predicted"/>
<evidence type="ECO:0000256" key="1">
    <source>
        <dbReference type="SAM" id="SignalP"/>
    </source>
</evidence>
<comment type="caution">
    <text evidence="2">The sequence shown here is derived from an EMBL/GenBank/DDBJ whole genome shotgun (WGS) entry which is preliminary data.</text>
</comment>
<dbReference type="Proteomes" id="UP001596506">
    <property type="component" value="Unassembled WGS sequence"/>
</dbReference>
<keyword evidence="3" id="KW-1185">Reference proteome</keyword>
<feature type="chain" id="PRO_5047186612" evidence="1">
    <location>
        <begin position="24"/>
        <end position="250"/>
    </location>
</feature>